<feature type="compositionally biased region" description="Polar residues" evidence="1">
    <location>
        <begin position="1"/>
        <end position="13"/>
    </location>
</feature>
<dbReference type="Proteomes" id="UP001268089">
    <property type="component" value="Unassembled WGS sequence"/>
</dbReference>
<evidence type="ECO:0008006" key="4">
    <source>
        <dbReference type="Google" id="ProtNLM"/>
    </source>
</evidence>
<dbReference type="EMBL" id="JAVDXO010000004">
    <property type="protein sequence ID" value="MDR7307016.1"/>
    <property type="molecule type" value="Genomic_DNA"/>
</dbReference>
<comment type="caution">
    <text evidence="2">The sequence shown here is derived from an EMBL/GenBank/DDBJ whole genome shotgun (WGS) entry which is preliminary data.</text>
</comment>
<keyword evidence="3" id="KW-1185">Reference proteome</keyword>
<name>A0ABU1ZPZ2_9BURK</name>
<organism evidence="2 3">
    <name type="scientific">Rhodoferax saidenbachensis</name>
    <dbReference type="NCBI Taxonomy" id="1484693"/>
    <lineage>
        <taxon>Bacteria</taxon>
        <taxon>Pseudomonadati</taxon>
        <taxon>Pseudomonadota</taxon>
        <taxon>Betaproteobacteria</taxon>
        <taxon>Burkholderiales</taxon>
        <taxon>Comamonadaceae</taxon>
        <taxon>Rhodoferax</taxon>
    </lineage>
</organism>
<feature type="region of interest" description="Disordered" evidence="1">
    <location>
        <begin position="1"/>
        <end position="22"/>
    </location>
</feature>
<reference evidence="2 3" key="1">
    <citation type="submission" date="2023-07" db="EMBL/GenBank/DDBJ databases">
        <title>Sorghum-associated microbial communities from plants grown in Nebraska, USA.</title>
        <authorList>
            <person name="Schachtman D."/>
        </authorList>
    </citation>
    <scope>NUCLEOTIDE SEQUENCE [LARGE SCALE GENOMIC DNA]</scope>
    <source>
        <strain evidence="2 3">BE308</strain>
    </source>
</reference>
<accession>A0ABU1ZPZ2</accession>
<evidence type="ECO:0000313" key="2">
    <source>
        <dbReference type="EMBL" id="MDR7307016.1"/>
    </source>
</evidence>
<proteinExistence type="predicted"/>
<protein>
    <recommendedName>
        <fullName evidence="4">Translocation protein TolB</fullName>
    </recommendedName>
</protein>
<evidence type="ECO:0000313" key="3">
    <source>
        <dbReference type="Proteomes" id="UP001268089"/>
    </source>
</evidence>
<evidence type="ECO:0000256" key="1">
    <source>
        <dbReference type="SAM" id="MobiDB-lite"/>
    </source>
</evidence>
<sequence>MRANPQQLVQSLGSDRFPSPGGQGTLNVPCWAPDSRAFAFVSYRNPDSLP</sequence>
<gene>
    <name evidence="2" type="ORF">J2X15_002302</name>
</gene>